<organism evidence="2 3">
    <name type="scientific">Senna tora</name>
    <dbReference type="NCBI Taxonomy" id="362788"/>
    <lineage>
        <taxon>Eukaryota</taxon>
        <taxon>Viridiplantae</taxon>
        <taxon>Streptophyta</taxon>
        <taxon>Embryophyta</taxon>
        <taxon>Tracheophyta</taxon>
        <taxon>Spermatophyta</taxon>
        <taxon>Magnoliopsida</taxon>
        <taxon>eudicotyledons</taxon>
        <taxon>Gunneridae</taxon>
        <taxon>Pentapetalae</taxon>
        <taxon>rosids</taxon>
        <taxon>fabids</taxon>
        <taxon>Fabales</taxon>
        <taxon>Fabaceae</taxon>
        <taxon>Caesalpinioideae</taxon>
        <taxon>Cassia clade</taxon>
        <taxon>Senna</taxon>
    </lineage>
</organism>
<dbReference type="EMBL" id="JAAIUW010000006">
    <property type="protein sequence ID" value="KAF7829265.1"/>
    <property type="molecule type" value="Genomic_DNA"/>
</dbReference>
<reference evidence="2" key="1">
    <citation type="submission" date="2020-09" db="EMBL/GenBank/DDBJ databases">
        <title>Genome-Enabled Discovery of Anthraquinone Biosynthesis in Senna tora.</title>
        <authorList>
            <person name="Kang S.-H."/>
            <person name="Pandey R.P."/>
            <person name="Lee C.-M."/>
            <person name="Sim J.-S."/>
            <person name="Jeong J.-T."/>
            <person name="Choi B.-S."/>
            <person name="Jung M."/>
            <person name="Ginzburg D."/>
            <person name="Zhao K."/>
            <person name="Won S.Y."/>
            <person name="Oh T.-J."/>
            <person name="Yu Y."/>
            <person name="Kim N.-H."/>
            <person name="Lee O.R."/>
            <person name="Lee T.-H."/>
            <person name="Bashyal P."/>
            <person name="Kim T.-S."/>
            <person name="Lee W.-H."/>
            <person name="Kawkins C."/>
            <person name="Kim C.-K."/>
            <person name="Kim J.S."/>
            <person name="Ahn B.O."/>
            <person name="Rhee S.Y."/>
            <person name="Sohng J.K."/>
        </authorList>
    </citation>
    <scope>NUCLEOTIDE SEQUENCE</scope>
    <source>
        <tissue evidence="2">Leaf</tissue>
    </source>
</reference>
<keyword evidence="3" id="KW-1185">Reference proteome</keyword>
<evidence type="ECO:0000256" key="1">
    <source>
        <dbReference type="SAM" id="MobiDB-lite"/>
    </source>
</evidence>
<proteinExistence type="predicted"/>
<dbReference type="AlphaFoldDB" id="A0A834WMW6"/>
<protein>
    <submittedName>
        <fullName evidence="2">Uncharacterized protein</fullName>
    </submittedName>
</protein>
<evidence type="ECO:0000313" key="3">
    <source>
        <dbReference type="Proteomes" id="UP000634136"/>
    </source>
</evidence>
<dbReference type="Proteomes" id="UP000634136">
    <property type="component" value="Unassembled WGS sequence"/>
</dbReference>
<gene>
    <name evidence="2" type="ORF">G2W53_020429</name>
</gene>
<accession>A0A834WMW6</accession>
<name>A0A834WMW6_9FABA</name>
<sequence length="23" mass="2534">MGYGYGRNASGAKRRKGNKSEMD</sequence>
<evidence type="ECO:0000313" key="2">
    <source>
        <dbReference type="EMBL" id="KAF7829265.1"/>
    </source>
</evidence>
<comment type="caution">
    <text evidence="2">The sequence shown here is derived from an EMBL/GenBank/DDBJ whole genome shotgun (WGS) entry which is preliminary data.</text>
</comment>
<feature type="region of interest" description="Disordered" evidence="1">
    <location>
        <begin position="1"/>
        <end position="23"/>
    </location>
</feature>